<dbReference type="Proteomes" id="UP000314294">
    <property type="component" value="Unassembled WGS sequence"/>
</dbReference>
<dbReference type="AlphaFoldDB" id="A0A4Z2FEL7"/>
<gene>
    <name evidence="2" type="ORF">EYF80_050500</name>
</gene>
<keyword evidence="3" id="KW-1185">Reference proteome</keyword>
<feature type="compositionally biased region" description="Acidic residues" evidence="1">
    <location>
        <begin position="1"/>
        <end position="12"/>
    </location>
</feature>
<proteinExistence type="predicted"/>
<name>A0A4Z2FEL7_9TELE</name>
<organism evidence="2 3">
    <name type="scientific">Liparis tanakae</name>
    <name type="common">Tanaka's snailfish</name>
    <dbReference type="NCBI Taxonomy" id="230148"/>
    <lineage>
        <taxon>Eukaryota</taxon>
        <taxon>Metazoa</taxon>
        <taxon>Chordata</taxon>
        <taxon>Craniata</taxon>
        <taxon>Vertebrata</taxon>
        <taxon>Euteleostomi</taxon>
        <taxon>Actinopterygii</taxon>
        <taxon>Neopterygii</taxon>
        <taxon>Teleostei</taxon>
        <taxon>Neoteleostei</taxon>
        <taxon>Acanthomorphata</taxon>
        <taxon>Eupercaria</taxon>
        <taxon>Perciformes</taxon>
        <taxon>Cottioidei</taxon>
        <taxon>Cottales</taxon>
        <taxon>Liparidae</taxon>
        <taxon>Liparis</taxon>
    </lineage>
</organism>
<accession>A0A4Z2FEL7</accession>
<protein>
    <submittedName>
        <fullName evidence="2">Uncharacterized protein</fullName>
    </submittedName>
</protein>
<feature type="region of interest" description="Disordered" evidence="1">
    <location>
        <begin position="1"/>
        <end position="44"/>
    </location>
</feature>
<reference evidence="2 3" key="1">
    <citation type="submission" date="2019-03" db="EMBL/GenBank/DDBJ databases">
        <title>First draft genome of Liparis tanakae, snailfish: a comprehensive survey of snailfish specific genes.</title>
        <authorList>
            <person name="Kim W."/>
            <person name="Song I."/>
            <person name="Jeong J.-H."/>
            <person name="Kim D."/>
            <person name="Kim S."/>
            <person name="Ryu S."/>
            <person name="Song J.Y."/>
            <person name="Lee S.K."/>
        </authorList>
    </citation>
    <scope>NUCLEOTIDE SEQUENCE [LARGE SCALE GENOMIC DNA]</scope>
    <source>
        <tissue evidence="2">Muscle</tissue>
    </source>
</reference>
<dbReference type="EMBL" id="SRLO01001289">
    <property type="protein sequence ID" value="TNN39330.1"/>
    <property type="molecule type" value="Genomic_DNA"/>
</dbReference>
<sequence>MESEEEREMESEEERKGDGVRGGEGNGVRGGEERGMSNFTVSGGVRHGEQVGRVLVQLAAAVRVHAVLAVDVHLPVRVDGDHHLPDVGVDAALLEPVPDKRGHRRRRGQ</sequence>
<evidence type="ECO:0000313" key="2">
    <source>
        <dbReference type="EMBL" id="TNN39330.1"/>
    </source>
</evidence>
<comment type="caution">
    <text evidence="2">The sequence shown here is derived from an EMBL/GenBank/DDBJ whole genome shotgun (WGS) entry which is preliminary data.</text>
</comment>
<evidence type="ECO:0000313" key="3">
    <source>
        <dbReference type="Proteomes" id="UP000314294"/>
    </source>
</evidence>
<evidence type="ECO:0000256" key="1">
    <source>
        <dbReference type="SAM" id="MobiDB-lite"/>
    </source>
</evidence>